<dbReference type="GO" id="GO:0009432">
    <property type="term" value="P:SOS response"/>
    <property type="evidence" value="ECO:0007669"/>
    <property type="project" value="UniProtKB-UniRule"/>
</dbReference>
<feature type="short sequence motif" description="Beta-hairpin" evidence="13">
    <location>
        <begin position="90"/>
        <end position="113"/>
    </location>
</feature>
<dbReference type="AlphaFoldDB" id="A0AAP2D9D7"/>
<keyword evidence="10 13" id="KW-0742">SOS response</keyword>
<dbReference type="CDD" id="cd18790">
    <property type="entry name" value="SF2_C_UvrB"/>
    <property type="match status" value="1"/>
</dbReference>
<evidence type="ECO:0000256" key="2">
    <source>
        <dbReference type="ARBA" id="ARBA00008533"/>
    </source>
</evidence>
<dbReference type="Gene3D" id="3.40.50.300">
    <property type="entry name" value="P-loop containing nucleotide triphosphate hydrolases"/>
    <property type="match status" value="3"/>
</dbReference>
<dbReference type="SMART" id="SM00487">
    <property type="entry name" value="DEXDc"/>
    <property type="match status" value="1"/>
</dbReference>
<accession>A0AAP2D9D7</accession>
<dbReference type="InterPro" id="IPR001943">
    <property type="entry name" value="UVR_dom"/>
</dbReference>
<dbReference type="PANTHER" id="PTHR24029">
    <property type="entry name" value="UVRABC SYSTEM PROTEIN B"/>
    <property type="match status" value="1"/>
</dbReference>
<dbReference type="SUPFAM" id="SSF46600">
    <property type="entry name" value="C-terminal UvrC-binding domain of UvrB"/>
    <property type="match status" value="1"/>
</dbReference>
<evidence type="ECO:0000256" key="14">
    <source>
        <dbReference type="SAM" id="Coils"/>
    </source>
</evidence>
<dbReference type="InterPro" id="IPR001650">
    <property type="entry name" value="Helicase_C-like"/>
</dbReference>
<dbReference type="PANTHER" id="PTHR24029:SF0">
    <property type="entry name" value="UVRABC SYSTEM PROTEIN B"/>
    <property type="match status" value="1"/>
</dbReference>
<comment type="subcellular location">
    <subcellularLocation>
        <location evidence="1 13">Cytoplasm</location>
    </subcellularLocation>
</comment>
<dbReference type="PROSITE" id="PS51194">
    <property type="entry name" value="HELICASE_CTER"/>
    <property type="match status" value="1"/>
</dbReference>
<evidence type="ECO:0000259" key="15">
    <source>
        <dbReference type="PROSITE" id="PS50151"/>
    </source>
</evidence>
<evidence type="ECO:0000256" key="8">
    <source>
        <dbReference type="ARBA" id="ARBA00022881"/>
    </source>
</evidence>
<dbReference type="Gene3D" id="4.10.860.10">
    <property type="entry name" value="UVR domain"/>
    <property type="match status" value="1"/>
</dbReference>
<dbReference type="CDD" id="cd17916">
    <property type="entry name" value="DEXHc_UvrB"/>
    <property type="match status" value="1"/>
</dbReference>
<sequence>MDFKLTSQYVPTGDQPGAIKQLVKGVNEGEAHQTLLGVTGSGKTFTMANVIAQTNRPTLVLSHNKTLAAQLYGEFKQFFPENAVEYFISYYDYYQPEAFIPSSNLYIEKDLSINEEIEKLRLSATSALLTGRRDVIVVASVSCIYGIGNPEEFGKNVIKLKAGEVIARNKLLFGLVDILYHRTEAEFKRGTFRVKGDTVDVFLAYADYAIRIYFWGDEIESIQRIDPHTGKKISDESVITIFPANLFVTGKSVLHQAMREIQDDMVAQVKMFETDLRFLESKRLKERTEFDLEMMRELGYCSGIENYSRYFDRRAAGARPFCLIDYFPDDFLLVIDESHVTVPQVRAMWGGDRSRKVNLVDYGFRLPSALDNRPLTFNEFEALPNQVVYVSATPAEYELRKSEGVVVEQIIRPTGLLDPEIDVRPSKNQIDDLLEEIDERVKKHERVLVTTLTKRMAEELTKYMDRVGIKCRYIHSEVHTLERVELLRELRLGVYDVLVGVNLLREGLDLPEVSLVAILDADKEGFLRNQRSLVQTIGRAARNAGGRVIMYADSVTESMQLAIDETNRRRLKQMEYNKANGIVPKTVLKSKEAILGQTKVADSKKSTRNYYVEEEEATLAADPVVAYLSKEELTKMADRTRKAMEKAAKELEFIEAAKLRDEYMAIQKMLEEKHA</sequence>
<evidence type="ECO:0000256" key="13">
    <source>
        <dbReference type="HAMAP-Rule" id="MF_00204"/>
    </source>
</evidence>
<dbReference type="InterPro" id="IPR036876">
    <property type="entry name" value="UVR_dom_sf"/>
</dbReference>
<dbReference type="Pfam" id="PF17757">
    <property type="entry name" value="UvrB_inter"/>
    <property type="match status" value="1"/>
</dbReference>
<keyword evidence="18" id="KW-0378">Hydrolase</keyword>
<keyword evidence="6 13" id="KW-0228">DNA excision</keyword>
<proteinExistence type="inferred from homology"/>
<feature type="domain" description="Helicase C-terminal" evidence="17">
    <location>
        <begin position="429"/>
        <end position="582"/>
    </location>
</feature>
<evidence type="ECO:0000259" key="17">
    <source>
        <dbReference type="PROSITE" id="PS51194"/>
    </source>
</evidence>
<dbReference type="InterPro" id="IPR027417">
    <property type="entry name" value="P-loop_NTPase"/>
</dbReference>
<dbReference type="NCBIfam" id="TIGR00631">
    <property type="entry name" value="uvrb"/>
    <property type="match status" value="1"/>
</dbReference>
<dbReference type="HAMAP" id="MF_00204">
    <property type="entry name" value="UvrB"/>
    <property type="match status" value="1"/>
</dbReference>
<dbReference type="InterPro" id="IPR024759">
    <property type="entry name" value="UvrB_YAD/RRR_dom"/>
</dbReference>
<evidence type="ECO:0000256" key="1">
    <source>
        <dbReference type="ARBA" id="ARBA00004496"/>
    </source>
</evidence>
<evidence type="ECO:0000256" key="12">
    <source>
        <dbReference type="ARBA" id="ARBA00029504"/>
    </source>
</evidence>
<feature type="binding site" evidence="13">
    <location>
        <begin position="37"/>
        <end position="44"/>
    </location>
    <ligand>
        <name>ATP</name>
        <dbReference type="ChEBI" id="CHEBI:30616"/>
    </ligand>
</feature>
<evidence type="ECO:0000256" key="4">
    <source>
        <dbReference type="ARBA" id="ARBA00022741"/>
    </source>
</evidence>
<feature type="domain" description="Helicase ATP-binding" evidence="16">
    <location>
        <begin position="24"/>
        <end position="182"/>
    </location>
</feature>
<keyword evidence="7 13" id="KW-0067">ATP-binding</keyword>
<dbReference type="GO" id="GO:0003677">
    <property type="term" value="F:DNA binding"/>
    <property type="evidence" value="ECO:0007669"/>
    <property type="project" value="UniProtKB-UniRule"/>
</dbReference>
<dbReference type="SMART" id="SM00490">
    <property type="entry name" value="HELICc"/>
    <property type="match status" value="1"/>
</dbReference>
<dbReference type="GO" id="GO:0005524">
    <property type="term" value="F:ATP binding"/>
    <property type="evidence" value="ECO:0007669"/>
    <property type="project" value="UniProtKB-UniRule"/>
</dbReference>
<dbReference type="InterPro" id="IPR004807">
    <property type="entry name" value="UvrB"/>
</dbReference>
<keyword evidence="3 13" id="KW-0963">Cytoplasm</keyword>
<dbReference type="PROSITE" id="PS51192">
    <property type="entry name" value="HELICASE_ATP_BIND_1"/>
    <property type="match status" value="1"/>
</dbReference>
<keyword evidence="14" id="KW-0175">Coiled coil</keyword>
<evidence type="ECO:0000256" key="6">
    <source>
        <dbReference type="ARBA" id="ARBA00022769"/>
    </source>
</evidence>
<organism evidence="18 19">
    <name type="scientific">Dawidia soli</name>
    <dbReference type="NCBI Taxonomy" id="2782352"/>
    <lineage>
        <taxon>Bacteria</taxon>
        <taxon>Pseudomonadati</taxon>
        <taxon>Bacteroidota</taxon>
        <taxon>Cytophagia</taxon>
        <taxon>Cytophagales</taxon>
        <taxon>Chryseotaleaceae</taxon>
        <taxon>Dawidia</taxon>
    </lineage>
</organism>
<dbReference type="SUPFAM" id="SSF52540">
    <property type="entry name" value="P-loop containing nucleoside triphosphate hydrolases"/>
    <property type="match status" value="2"/>
</dbReference>
<dbReference type="EMBL" id="JAHESC010000011">
    <property type="protein sequence ID" value="MBT1686876.1"/>
    <property type="molecule type" value="Genomic_DNA"/>
</dbReference>
<evidence type="ECO:0000259" key="16">
    <source>
        <dbReference type="PROSITE" id="PS51192"/>
    </source>
</evidence>
<dbReference type="GO" id="GO:0016887">
    <property type="term" value="F:ATP hydrolysis activity"/>
    <property type="evidence" value="ECO:0007669"/>
    <property type="project" value="InterPro"/>
</dbReference>
<dbReference type="PROSITE" id="PS50151">
    <property type="entry name" value="UVR"/>
    <property type="match status" value="1"/>
</dbReference>
<dbReference type="Pfam" id="PF12344">
    <property type="entry name" value="UvrB"/>
    <property type="match status" value="1"/>
</dbReference>
<dbReference type="NCBIfam" id="NF003673">
    <property type="entry name" value="PRK05298.1"/>
    <property type="match status" value="1"/>
</dbReference>
<evidence type="ECO:0000256" key="5">
    <source>
        <dbReference type="ARBA" id="ARBA00022763"/>
    </source>
</evidence>
<evidence type="ECO:0000256" key="7">
    <source>
        <dbReference type="ARBA" id="ARBA00022840"/>
    </source>
</evidence>
<dbReference type="InterPro" id="IPR014001">
    <property type="entry name" value="Helicase_ATP-bd"/>
</dbReference>
<evidence type="ECO:0000256" key="9">
    <source>
        <dbReference type="ARBA" id="ARBA00023204"/>
    </source>
</evidence>
<feature type="domain" description="UVR" evidence="15">
    <location>
        <begin position="634"/>
        <end position="669"/>
    </location>
</feature>
<dbReference type="GO" id="GO:0009380">
    <property type="term" value="C:excinuclease repair complex"/>
    <property type="evidence" value="ECO:0007669"/>
    <property type="project" value="InterPro"/>
</dbReference>
<dbReference type="InterPro" id="IPR041471">
    <property type="entry name" value="UvrB_inter"/>
</dbReference>
<comment type="function">
    <text evidence="13">The UvrABC repair system catalyzes the recognition and processing of DNA lesions. A damage recognition complex composed of 2 UvrA and 2 UvrB subunits scans DNA for abnormalities. Upon binding of the UvrA(2)B(2) complex to a putative damaged site, the DNA wraps around one UvrB monomer. DNA wrap is dependent on ATP binding by UvrB and probably causes local melting of the DNA helix, facilitating insertion of UvrB beta-hairpin between the DNA strands. Then UvrB probes one DNA strand for the presence of a lesion. If a lesion is found the UvrA subunits dissociate and the UvrB-DNA preincision complex is formed. This complex is subsequently bound by UvrC and the second UvrB is released. If no lesion is found, the DNA wraps around the other UvrB subunit that will check the other stand for damage.</text>
</comment>
<comment type="similarity">
    <text evidence="2 13">Belongs to the UvrB family.</text>
</comment>
<evidence type="ECO:0000313" key="18">
    <source>
        <dbReference type="EMBL" id="MBT1686876.1"/>
    </source>
</evidence>
<evidence type="ECO:0000256" key="11">
    <source>
        <dbReference type="ARBA" id="ARBA00026033"/>
    </source>
</evidence>
<keyword evidence="5 13" id="KW-0227">DNA damage</keyword>
<reference evidence="18 19" key="1">
    <citation type="submission" date="2021-05" db="EMBL/GenBank/DDBJ databases">
        <title>A Polyphasic approach of four new species of the genus Ohtaekwangia: Ohtaekwangia histidinii sp. nov., Ohtaekwangia cretensis sp. nov., Ohtaekwangia indiensis sp. nov., Ohtaekwangia reichenbachii sp. nov. from diverse environment.</title>
        <authorList>
            <person name="Octaviana S."/>
        </authorList>
    </citation>
    <scope>NUCLEOTIDE SEQUENCE [LARGE SCALE GENOMIC DNA]</scope>
    <source>
        <strain evidence="18 19">PWU37</strain>
    </source>
</reference>
<dbReference type="Proteomes" id="UP001319180">
    <property type="component" value="Unassembled WGS sequence"/>
</dbReference>
<dbReference type="RefSeq" id="WP_254090111.1">
    <property type="nucleotide sequence ID" value="NZ_JAHESC010000011.1"/>
</dbReference>
<evidence type="ECO:0000256" key="3">
    <source>
        <dbReference type="ARBA" id="ARBA00022490"/>
    </source>
</evidence>
<dbReference type="GO" id="GO:0009381">
    <property type="term" value="F:excinuclease ABC activity"/>
    <property type="evidence" value="ECO:0007669"/>
    <property type="project" value="UniProtKB-UniRule"/>
</dbReference>
<feature type="coiled-coil region" evidence="14">
    <location>
        <begin position="630"/>
        <end position="657"/>
    </location>
</feature>
<dbReference type="Pfam" id="PF00271">
    <property type="entry name" value="Helicase_C"/>
    <property type="match status" value="1"/>
</dbReference>
<dbReference type="Pfam" id="PF04851">
    <property type="entry name" value="ResIII"/>
    <property type="match status" value="1"/>
</dbReference>
<evidence type="ECO:0000256" key="10">
    <source>
        <dbReference type="ARBA" id="ARBA00023236"/>
    </source>
</evidence>
<keyword evidence="9 13" id="KW-0234">DNA repair</keyword>
<keyword evidence="8 13" id="KW-0267">Excision nuclease</keyword>
<dbReference type="GO" id="GO:0006289">
    <property type="term" value="P:nucleotide-excision repair"/>
    <property type="evidence" value="ECO:0007669"/>
    <property type="project" value="UniProtKB-UniRule"/>
</dbReference>
<comment type="domain">
    <text evidence="13">The beta-hairpin motif is involved in DNA binding.</text>
</comment>
<evidence type="ECO:0000313" key="19">
    <source>
        <dbReference type="Proteomes" id="UP001319180"/>
    </source>
</evidence>
<keyword evidence="19" id="KW-1185">Reference proteome</keyword>
<name>A0AAP2D9D7_9BACT</name>
<dbReference type="InterPro" id="IPR006935">
    <property type="entry name" value="Helicase/UvrB_N"/>
</dbReference>
<gene>
    <name evidence="13 18" type="primary">uvrB</name>
    <name evidence="18" type="ORF">KK078_09925</name>
</gene>
<keyword evidence="4 13" id="KW-0547">Nucleotide-binding</keyword>
<comment type="subunit">
    <text evidence="11 13">Forms a heterotetramer with UvrA during the search for lesions. Interacts with UvrC in an incision complex.</text>
</comment>
<comment type="caution">
    <text evidence="18">The sequence shown here is derived from an EMBL/GenBank/DDBJ whole genome shotgun (WGS) entry which is preliminary data.</text>
</comment>
<protein>
    <recommendedName>
        <fullName evidence="12 13">UvrABC system protein B</fullName>
        <shortName evidence="13">Protein UvrB</shortName>
    </recommendedName>
    <alternativeName>
        <fullName evidence="13">Excinuclease ABC subunit B</fullName>
    </alternativeName>
</protein>
<dbReference type="GO" id="GO:0005737">
    <property type="term" value="C:cytoplasm"/>
    <property type="evidence" value="ECO:0007669"/>
    <property type="project" value="UniProtKB-SubCell"/>
</dbReference>